<dbReference type="Gene3D" id="1.20.58.340">
    <property type="entry name" value="Magnesium transport protein CorA, transmembrane region"/>
    <property type="match status" value="1"/>
</dbReference>
<keyword evidence="4 5" id="KW-0472">Membrane</keyword>
<evidence type="ECO:0000313" key="7">
    <source>
        <dbReference type="Proteomes" id="UP000829685"/>
    </source>
</evidence>
<evidence type="ECO:0000256" key="4">
    <source>
        <dbReference type="ARBA" id="ARBA00023136"/>
    </source>
</evidence>
<comment type="caution">
    <text evidence="6">The sequence shown here is derived from an EMBL/GenBank/DDBJ whole genome shotgun (WGS) entry which is preliminary data.</text>
</comment>
<organism evidence="6 7">
    <name type="scientific">Neoarthrinium moseri</name>
    <dbReference type="NCBI Taxonomy" id="1658444"/>
    <lineage>
        <taxon>Eukaryota</taxon>
        <taxon>Fungi</taxon>
        <taxon>Dikarya</taxon>
        <taxon>Ascomycota</taxon>
        <taxon>Pezizomycotina</taxon>
        <taxon>Sordariomycetes</taxon>
        <taxon>Xylariomycetidae</taxon>
        <taxon>Amphisphaeriales</taxon>
        <taxon>Apiosporaceae</taxon>
        <taxon>Neoarthrinium</taxon>
    </lineage>
</organism>
<proteinExistence type="predicted"/>
<accession>A0A9P9WHK5</accession>
<dbReference type="SUPFAM" id="SSF144083">
    <property type="entry name" value="Magnesium transport protein CorA, transmembrane region"/>
    <property type="match status" value="1"/>
</dbReference>
<protein>
    <submittedName>
        <fullName evidence="6">Uncharacterized protein</fullName>
    </submittedName>
</protein>
<comment type="subcellular location">
    <subcellularLocation>
        <location evidence="1">Membrane</location>
        <topology evidence="1">Multi-pass membrane protein</topology>
    </subcellularLocation>
</comment>
<sequence>MDDHIFDQLLQGFKYVPENTSYLEIFNYTDPVHDVIESRPLTPDEFQNFLQRQGAYAAPVIPKDVQLKAGLRIIVQENAKHRDTFTSHYITLPPDVYRSMMMSFGLPLSAIECTSTVGPLFWSSYNHDESDPQLHIIVRKADMRKKGKTRGWELVLSYSFRDKITTAFLKGTPCSNVSESLKLVKDSPSQICHPLLLPMTLAALYLNGSLEQRTLDGRQSLRQVEDALTFSRTPMEDSPYNDLDLNIIGRDLVEINSAMLRSDPEAWMGIIGDAQKALSLFFEHLPECARSPEITKAHHKFSSRLSLYNNRLQGMKGYVRNTQRRLEIQKFALSNLSAQRDGQVNLENNAEQRRLAHLSKQDSSSMKALSLVGVIFLPGTFLASIFSMSFFDFKGGK</sequence>
<evidence type="ECO:0000256" key="3">
    <source>
        <dbReference type="ARBA" id="ARBA00022989"/>
    </source>
</evidence>
<gene>
    <name evidence="6" type="ORF">JX265_008813</name>
</gene>
<evidence type="ECO:0000313" key="6">
    <source>
        <dbReference type="EMBL" id="KAI1863596.1"/>
    </source>
</evidence>
<dbReference type="AlphaFoldDB" id="A0A9P9WHK5"/>
<dbReference type="EMBL" id="JAFIMR010000025">
    <property type="protein sequence ID" value="KAI1863596.1"/>
    <property type="molecule type" value="Genomic_DNA"/>
</dbReference>
<feature type="transmembrane region" description="Helical" evidence="5">
    <location>
        <begin position="368"/>
        <end position="391"/>
    </location>
</feature>
<keyword evidence="7" id="KW-1185">Reference proteome</keyword>
<keyword evidence="3 5" id="KW-1133">Transmembrane helix</keyword>
<evidence type="ECO:0000256" key="2">
    <source>
        <dbReference type="ARBA" id="ARBA00022692"/>
    </source>
</evidence>
<dbReference type="GO" id="GO:0016020">
    <property type="term" value="C:membrane"/>
    <property type="evidence" value="ECO:0007669"/>
    <property type="project" value="UniProtKB-SubCell"/>
</dbReference>
<dbReference type="Proteomes" id="UP000829685">
    <property type="component" value="Unassembled WGS sequence"/>
</dbReference>
<dbReference type="InterPro" id="IPR045863">
    <property type="entry name" value="CorA_TM1_TM2"/>
</dbReference>
<name>A0A9P9WHK5_9PEZI</name>
<evidence type="ECO:0000256" key="5">
    <source>
        <dbReference type="SAM" id="Phobius"/>
    </source>
</evidence>
<keyword evidence="2 5" id="KW-0812">Transmembrane</keyword>
<evidence type="ECO:0000256" key="1">
    <source>
        <dbReference type="ARBA" id="ARBA00004141"/>
    </source>
</evidence>
<reference evidence="6" key="1">
    <citation type="submission" date="2021-03" db="EMBL/GenBank/DDBJ databases">
        <title>Revisited historic fungal species revealed as producer of novel bioactive compounds through whole genome sequencing and comparative genomics.</title>
        <authorList>
            <person name="Vignolle G.A."/>
            <person name="Hochenegger N."/>
            <person name="Mach R.L."/>
            <person name="Mach-Aigner A.R."/>
            <person name="Javad Rahimi M."/>
            <person name="Salim K.A."/>
            <person name="Chan C.M."/>
            <person name="Lim L.B.L."/>
            <person name="Cai F."/>
            <person name="Druzhinina I.S."/>
            <person name="U'Ren J.M."/>
            <person name="Derntl C."/>
        </authorList>
    </citation>
    <scope>NUCLEOTIDE SEQUENCE</scope>
    <source>
        <strain evidence="6">TUCIM 5799</strain>
    </source>
</reference>